<accession>A0A0F4YK84</accession>
<evidence type="ECO:0000313" key="2">
    <source>
        <dbReference type="Proteomes" id="UP000053958"/>
    </source>
</evidence>
<keyword evidence="2" id="KW-1185">Reference proteome</keyword>
<protein>
    <submittedName>
        <fullName evidence="1">Uncharacterized protein</fullName>
    </submittedName>
</protein>
<dbReference type="Proteomes" id="UP000053958">
    <property type="component" value="Unassembled WGS sequence"/>
</dbReference>
<dbReference type="EMBL" id="LASV01000444">
    <property type="protein sequence ID" value="KKA18545.1"/>
    <property type="molecule type" value="Genomic_DNA"/>
</dbReference>
<comment type="caution">
    <text evidence="1">The sequence shown here is derived from an EMBL/GenBank/DDBJ whole genome shotgun (WGS) entry which is preliminary data.</text>
</comment>
<dbReference type="RefSeq" id="XP_013325157.1">
    <property type="nucleotide sequence ID" value="XM_013469703.1"/>
</dbReference>
<reference evidence="1 2" key="1">
    <citation type="submission" date="2015-04" db="EMBL/GenBank/DDBJ databases">
        <authorList>
            <person name="Heijne W.H."/>
            <person name="Fedorova N.D."/>
            <person name="Nierman W.C."/>
            <person name="Vollebregt A.W."/>
            <person name="Zhao Z."/>
            <person name="Wu L."/>
            <person name="Kumar M."/>
            <person name="Stam H."/>
            <person name="van den Berg M.A."/>
            <person name="Pel H.J."/>
        </authorList>
    </citation>
    <scope>NUCLEOTIDE SEQUENCE [LARGE SCALE GENOMIC DNA]</scope>
    <source>
        <strain evidence="1 2">CBS 393.64</strain>
    </source>
</reference>
<dbReference type="GeneID" id="25319772"/>
<gene>
    <name evidence="1" type="ORF">T310_7500</name>
</gene>
<evidence type="ECO:0000313" key="1">
    <source>
        <dbReference type="EMBL" id="KKA18545.1"/>
    </source>
</evidence>
<sequence>MALKAVQNSIGTSFLSRSEMNTAGSPHPAIDQESTNLDTYASAELKSYHAITPTLLENLLVIVNQMIWTNLNIFLETPSQITNIKLRDDSVIHLTENLMGHPINMLPLQLGNAIVDIYDCSIMMDYPYNLRMEYL</sequence>
<organism evidence="1 2">
    <name type="scientific">Rasamsonia emersonii (strain ATCC 16479 / CBS 393.64 / IMI 116815)</name>
    <dbReference type="NCBI Taxonomy" id="1408163"/>
    <lineage>
        <taxon>Eukaryota</taxon>
        <taxon>Fungi</taxon>
        <taxon>Dikarya</taxon>
        <taxon>Ascomycota</taxon>
        <taxon>Pezizomycotina</taxon>
        <taxon>Eurotiomycetes</taxon>
        <taxon>Eurotiomycetidae</taxon>
        <taxon>Eurotiales</taxon>
        <taxon>Trichocomaceae</taxon>
        <taxon>Rasamsonia</taxon>
    </lineage>
</organism>
<name>A0A0F4YK84_RASE3</name>
<dbReference type="AlphaFoldDB" id="A0A0F4YK84"/>
<proteinExistence type="predicted"/>